<accession>A0A0S1SHE3</accession>
<accession>A0A0S1SX93</accession>
<accession>A0A0S1SPS1</accession>
<reference evidence="2" key="1">
    <citation type="submission" date="2015-10" db="EMBL/GenBank/DDBJ databases">
        <title>Analysis of five complete genome sequences for members of the class Peribacteria in the recently recognized Peregrinibacteria bacterial phylum.</title>
        <authorList>
            <person name="Anantharaman K."/>
            <person name="Brown C.T."/>
            <person name="Burstein D."/>
            <person name="Castelle C.J."/>
            <person name="Probst A.J."/>
            <person name="Thomas B.C."/>
            <person name="Williams K.H."/>
            <person name="Banfield J.F."/>
        </authorList>
    </citation>
    <scope>NUCLEOTIDE SEQUENCE [LARGE SCALE GENOMIC DNA]</scope>
</reference>
<evidence type="ECO:0008006" key="3">
    <source>
        <dbReference type="Google" id="ProtNLM"/>
    </source>
</evidence>
<organism evidence="1 2">
    <name type="scientific">Candidatus Peribacter riflensis</name>
    <dbReference type="NCBI Taxonomy" id="1735162"/>
    <lineage>
        <taxon>Bacteria</taxon>
        <taxon>Candidatus Peregrinibacteriota</taxon>
        <taxon>Candidatus Peribacteria</taxon>
        <taxon>Candidatus Peribacterales</taxon>
        <taxon>Candidatus Peribacteraceae</taxon>
        <taxon>Candidatus Peribacter</taxon>
    </lineage>
</organism>
<dbReference type="Proteomes" id="UP000069135">
    <property type="component" value="Chromosome"/>
</dbReference>
<dbReference type="KEGG" id="prf:PeribacterA2_0603"/>
<sequence>MPRGKRTVFTVLCPESGNRVGTIRFHKQDKTGVAWKEHAGKLMKYCSVCRKHVKPKLKEERHSK</sequence>
<name>A0A0S1SHE3_9BACT</name>
<proteinExistence type="predicted"/>
<evidence type="ECO:0000313" key="1">
    <source>
        <dbReference type="EMBL" id="ALM13284.1"/>
    </source>
</evidence>
<dbReference type="AlphaFoldDB" id="A0A0S1SHE3"/>
<dbReference type="EMBL" id="CP013065">
    <property type="protein sequence ID" value="ALM13284.1"/>
    <property type="molecule type" value="Genomic_DNA"/>
</dbReference>
<dbReference type="STRING" id="1735162.PeribacterB2_0602"/>
<accession>A0A0S1SKL3</accession>
<evidence type="ECO:0000313" key="2">
    <source>
        <dbReference type="Proteomes" id="UP000069135"/>
    </source>
</evidence>
<accession>A0A0S1STP5</accession>
<reference evidence="1 2" key="2">
    <citation type="journal article" date="2016" name="PeerJ">
        <title>Analysis of five complete genome sequences for members of the class Peribacteria in the recently recognized Peregrinibacteria bacterial phylum.</title>
        <authorList>
            <person name="Anantharaman K."/>
            <person name="Brown C.T."/>
            <person name="Burstein D."/>
            <person name="Castelle C.J."/>
            <person name="Probst A.J."/>
            <person name="Thomas B.C."/>
            <person name="Williams K.H."/>
            <person name="Banfield J.F."/>
        </authorList>
    </citation>
    <scope>NUCLEOTIDE SEQUENCE [LARGE SCALE GENOMIC DNA]</scope>
    <source>
        <strain evidence="1">RIFOXYD1_FULL_PER-ii_59_16</strain>
    </source>
</reference>
<protein>
    <recommendedName>
        <fullName evidence="3">50S ribosomal protein L33</fullName>
    </recommendedName>
</protein>
<gene>
    <name evidence="1" type="ORF">PeribacterD1_0603</name>
</gene>